<evidence type="ECO:0000256" key="4">
    <source>
        <dbReference type="ARBA" id="ARBA00023015"/>
    </source>
</evidence>
<gene>
    <name evidence="9" type="ORF">GW7_00431</name>
</gene>
<sequence length="234" mass="23973">MGTQQPQPEGKTSAVVLADGATIIANPISNPFSAAPAATTVVQTHSQSASTNAPAQGSSPPVKHPPEETCHRWPPEVASPRMESSIRSMSGSPGPAGAKPKSEIHVSMASPVTVSMETVSNQNNDQPTIAVPPTAQQPPPTLPTMIAAASPPSQPAVALSTIPGAVPITPPITTIAAAPLPTATVSGSLSSVVGPPIPEIKVKEEVEPMDIMRPVSGKFIHRILSLDSYFFPAS</sequence>
<evidence type="ECO:0000313" key="10">
    <source>
        <dbReference type="Proteomes" id="UP000006813"/>
    </source>
</evidence>
<evidence type="ECO:0000256" key="3">
    <source>
        <dbReference type="ARBA" id="ARBA00022491"/>
    </source>
</evidence>
<dbReference type="Pfam" id="PF16014">
    <property type="entry name" value="SAP130_C"/>
    <property type="match status" value="1"/>
</dbReference>
<protein>
    <submittedName>
        <fullName evidence="9">Histone deacetylase complex subunit SAP130</fullName>
    </submittedName>
</protein>
<feature type="domain" description="Histone deacetylase complex subunit SAP130 C-terminal" evidence="8">
    <location>
        <begin position="74"/>
        <end position="216"/>
    </location>
</feature>
<evidence type="ECO:0000313" key="9">
    <source>
        <dbReference type="EMBL" id="EHB08450.1"/>
    </source>
</evidence>
<dbReference type="PANTHER" id="PTHR13497">
    <property type="entry name" value="HISTONE DEACETYLASE COMPLEX SUBUNIT SAP130"/>
    <property type="match status" value="1"/>
</dbReference>
<dbReference type="GO" id="GO:0070822">
    <property type="term" value="C:Sin3-type complex"/>
    <property type="evidence" value="ECO:0007669"/>
    <property type="project" value="TreeGrafter"/>
</dbReference>
<evidence type="ECO:0000256" key="7">
    <source>
        <dbReference type="SAM" id="MobiDB-lite"/>
    </source>
</evidence>
<evidence type="ECO:0000256" key="5">
    <source>
        <dbReference type="ARBA" id="ARBA00023163"/>
    </source>
</evidence>
<dbReference type="PANTHER" id="PTHR13497:SF3">
    <property type="entry name" value="HISTONE DEACETYLASE COMPLEX SUBUNIT SAP130"/>
    <property type="match status" value="1"/>
</dbReference>
<dbReference type="InterPro" id="IPR031963">
    <property type="entry name" value="SAP130_C"/>
</dbReference>
<dbReference type="InterPro" id="IPR024137">
    <property type="entry name" value="His_deAcase_cplx_SAP130"/>
</dbReference>
<organism evidence="9 10">
    <name type="scientific">Heterocephalus glaber</name>
    <name type="common">Naked mole rat</name>
    <dbReference type="NCBI Taxonomy" id="10181"/>
    <lineage>
        <taxon>Eukaryota</taxon>
        <taxon>Metazoa</taxon>
        <taxon>Chordata</taxon>
        <taxon>Craniata</taxon>
        <taxon>Vertebrata</taxon>
        <taxon>Euteleostomi</taxon>
        <taxon>Mammalia</taxon>
        <taxon>Eutheria</taxon>
        <taxon>Euarchontoglires</taxon>
        <taxon>Glires</taxon>
        <taxon>Rodentia</taxon>
        <taxon>Hystricomorpha</taxon>
        <taxon>Bathyergidae</taxon>
        <taxon>Heterocephalus</taxon>
    </lineage>
</organism>
<feature type="compositionally biased region" description="Polar residues" evidence="7">
    <location>
        <begin position="40"/>
        <end position="59"/>
    </location>
</feature>
<comment type="subcellular location">
    <subcellularLocation>
        <location evidence="1">Nucleus</location>
    </subcellularLocation>
</comment>
<keyword evidence="3" id="KW-0678">Repressor</keyword>
<evidence type="ECO:0000256" key="1">
    <source>
        <dbReference type="ARBA" id="ARBA00004123"/>
    </source>
</evidence>
<comment type="similarity">
    <text evidence="2">Belongs to the SAP130 family.</text>
</comment>
<dbReference type="InParanoid" id="G5BGN9"/>
<keyword evidence="5" id="KW-0804">Transcription</keyword>
<reference evidence="9 10" key="1">
    <citation type="journal article" date="2011" name="Nature">
        <title>Genome sequencing reveals insights into physiology and longevity of the naked mole rat.</title>
        <authorList>
            <person name="Kim E.B."/>
            <person name="Fang X."/>
            <person name="Fushan A.A."/>
            <person name="Huang Z."/>
            <person name="Lobanov A.V."/>
            <person name="Han L."/>
            <person name="Marino S.M."/>
            <person name="Sun X."/>
            <person name="Turanov A.A."/>
            <person name="Yang P."/>
            <person name="Yim S.H."/>
            <person name="Zhao X."/>
            <person name="Kasaikina M.V."/>
            <person name="Stoletzki N."/>
            <person name="Peng C."/>
            <person name="Polak P."/>
            <person name="Xiong Z."/>
            <person name="Kiezun A."/>
            <person name="Zhu Y."/>
            <person name="Chen Y."/>
            <person name="Kryukov G.V."/>
            <person name="Zhang Q."/>
            <person name="Peshkin L."/>
            <person name="Yang L."/>
            <person name="Bronson R.T."/>
            <person name="Buffenstein R."/>
            <person name="Wang B."/>
            <person name="Han C."/>
            <person name="Li Q."/>
            <person name="Chen L."/>
            <person name="Zhao W."/>
            <person name="Sunyaev S.R."/>
            <person name="Park T.J."/>
            <person name="Zhang G."/>
            <person name="Wang J."/>
            <person name="Gladyshev V.N."/>
        </authorList>
    </citation>
    <scope>NUCLEOTIDE SEQUENCE [LARGE SCALE GENOMIC DNA]</scope>
</reference>
<keyword evidence="4" id="KW-0805">Transcription regulation</keyword>
<accession>G5BGN9</accession>
<dbReference type="EMBL" id="JH170205">
    <property type="protein sequence ID" value="EHB08450.1"/>
    <property type="molecule type" value="Genomic_DNA"/>
</dbReference>
<evidence type="ECO:0000259" key="8">
    <source>
        <dbReference type="Pfam" id="PF16014"/>
    </source>
</evidence>
<dbReference type="Proteomes" id="UP000006813">
    <property type="component" value="Unassembled WGS sequence"/>
</dbReference>
<dbReference type="AlphaFoldDB" id="G5BGN9"/>
<feature type="compositionally biased region" description="Basic and acidic residues" evidence="7">
    <location>
        <begin position="64"/>
        <end position="74"/>
    </location>
</feature>
<feature type="region of interest" description="Disordered" evidence="7">
    <location>
        <begin position="38"/>
        <end position="101"/>
    </location>
</feature>
<proteinExistence type="inferred from homology"/>
<dbReference type="STRING" id="10181.G5BGN9"/>
<name>G5BGN9_HETGA</name>
<dbReference type="GO" id="GO:0000122">
    <property type="term" value="P:negative regulation of transcription by RNA polymerase II"/>
    <property type="evidence" value="ECO:0007669"/>
    <property type="project" value="TreeGrafter"/>
</dbReference>
<evidence type="ECO:0000256" key="2">
    <source>
        <dbReference type="ARBA" id="ARBA00007859"/>
    </source>
</evidence>
<keyword evidence="6" id="KW-0539">Nucleus</keyword>
<evidence type="ECO:0000256" key="6">
    <source>
        <dbReference type="ARBA" id="ARBA00023242"/>
    </source>
</evidence>